<evidence type="ECO:0000313" key="3">
    <source>
        <dbReference type="Proteomes" id="UP000199615"/>
    </source>
</evidence>
<sequence>MSEQGIDRTSHPRPETQQDPVPTYRAYTIGPAGHIIASTLLPDCTDDLAAINAARRMFRGYVVEVWDRARFITKIQRSGDA</sequence>
<organism evidence="2 3">
    <name type="scientific">Rhodopseudomonas pseudopalustris</name>
    <dbReference type="NCBI Taxonomy" id="1513892"/>
    <lineage>
        <taxon>Bacteria</taxon>
        <taxon>Pseudomonadati</taxon>
        <taxon>Pseudomonadota</taxon>
        <taxon>Alphaproteobacteria</taxon>
        <taxon>Hyphomicrobiales</taxon>
        <taxon>Nitrobacteraceae</taxon>
        <taxon>Rhodopseudomonas</taxon>
    </lineage>
</organism>
<feature type="compositionally biased region" description="Basic and acidic residues" evidence="1">
    <location>
        <begin position="1"/>
        <end position="16"/>
    </location>
</feature>
<name>A0A1H8MPN7_9BRAD</name>
<dbReference type="Proteomes" id="UP000199615">
    <property type="component" value="Unassembled WGS sequence"/>
</dbReference>
<gene>
    <name evidence="2" type="ORF">SAMN05444123_101630</name>
</gene>
<feature type="region of interest" description="Disordered" evidence="1">
    <location>
        <begin position="1"/>
        <end position="24"/>
    </location>
</feature>
<dbReference type="EMBL" id="FODT01000001">
    <property type="protein sequence ID" value="SEO19297.1"/>
    <property type="molecule type" value="Genomic_DNA"/>
</dbReference>
<evidence type="ECO:0000313" key="2">
    <source>
        <dbReference type="EMBL" id="SEO19297.1"/>
    </source>
</evidence>
<keyword evidence="3" id="KW-1185">Reference proteome</keyword>
<proteinExistence type="predicted"/>
<evidence type="ECO:0000256" key="1">
    <source>
        <dbReference type="SAM" id="MobiDB-lite"/>
    </source>
</evidence>
<reference evidence="3" key="1">
    <citation type="submission" date="2016-10" db="EMBL/GenBank/DDBJ databases">
        <authorList>
            <person name="Varghese N."/>
            <person name="Submissions S."/>
        </authorList>
    </citation>
    <scope>NUCLEOTIDE SEQUENCE [LARGE SCALE GENOMIC DNA]</scope>
    <source>
        <strain evidence="3">DSM 123</strain>
    </source>
</reference>
<accession>A0A1H8MPN7</accession>
<protein>
    <submittedName>
        <fullName evidence="2">Uncharacterized protein</fullName>
    </submittedName>
</protein>
<dbReference type="AlphaFoldDB" id="A0A1H8MPN7"/>